<dbReference type="RefSeq" id="WP_086887409.1">
    <property type="nucleotide sequence ID" value="NZ_CP019893.1"/>
</dbReference>
<dbReference type="SUPFAM" id="SSF53335">
    <property type="entry name" value="S-adenosyl-L-methionine-dependent methyltransferases"/>
    <property type="match status" value="1"/>
</dbReference>
<dbReference type="GO" id="GO:0032259">
    <property type="term" value="P:methylation"/>
    <property type="evidence" value="ECO:0007669"/>
    <property type="project" value="UniProtKB-KW"/>
</dbReference>
<dbReference type="KEGG" id="naj:B1756_04175"/>
<feature type="domain" description="Methyltransferase type 11" evidence="1">
    <location>
        <begin position="48"/>
        <end position="140"/>
    </location>
</feature>
<reference evidence="3" key="1">
    <citation type="submission" date="2017-02" db="EMBL/GenBank/DDBJ databases">
        <title>Natronthermophilus aegyptiacus gen. nov.,sp. nov., an aerobic, extremely halophilic alkalithermophilic archaeon isolated from the athalassohaline Wadi An Natrun, Egypt.</title>
        <authorList>
            <person name="Zhao B."/>
        </authorList>
    </citation>
    <scope>NUCLEOTIDE SEQUENCE [LARGE SCALE GENOMIC DNA]</scope>
    <source>
        <strain evidence="3">JW/NM-HA 15</strain>
    </source>
</reference>
<dbReference type="Proteomes" id="UP000250088">
    <property type="component" value="Chromosome"/>
</dbReference>
<evidence type="ECO:0000313" key="3">
    <source>
        <dbReference type="Proteomes" id="UP000250088"/>
    </source>
</evidence>
<evidence type="ECO:0000313" key="2">
    <source>
        <dbReference type="EMBL" id="ARS89029.1"/>
    </source>
</evidence>
<dbReference type="InterPro" id="IPR013216">
    <property type="entry name" value="Methyltransf_11"/>
</dbReference>
<organism evidence="2 3">
    <name type="scientific">Natrarchaeobaculum aegyptiacum</name>
    <dbReference type="NCBI Taxonomy" id="745377"/>
    <lineage>
        <taxon>Archaea</taxon>
        <taxon>Methanobacteriati</taxon>
        <taxon>Methanobacteriota</taxon>
        <taxon>Stenosarchaea group</taxon>
        <taxon>Halobacteria</taxon>
        <taxon>Halobacteriales</taxon>
        <taxon>Natrialbaceae</taxon>
        <taxon>Natrarchaeobaculum</taxon>
    </lineage>
</organism>
<dbReference type="OrthoDB" id="190449at2157"/>
<dbReference type="CDD" id="cd02440">
    <property type="entry name" value="AdoMet_MTases"/>
    <property type="match status" value="1"/>
</dbReference>
<accession>A0A2Z2HPQ9</accession>
<dbReference type="GO" id="GO:0008757">
    <property type="term" value="F:S-adenosylmethionine-dependent methyltransferase activity"/>
    <property type="evidence" value="ECO:0007669"/>
    <property type="project" value="InterPro"/>
</dbReference>
<keyword evidence="2" id="KW-0489">Methyltransferase</keyword>
<dbReference type="EMBL" id="CP019893">
    <property type="protein sequence ID" value="ARS89029.1"/>
    <property type="molecule type" value="Genomic_DNA"/>
</dbReference>
<sequence length="255" mass="27607">MSDGTDSKRETVTSFGAAADDYLESAVHRQGADLERVADWCSDATQVLDIATGAGHVAGAVAARGVSRVVAADAAPEMAATAESEFDGVEGVIADAEALPFATGAFDAATCRIAAHHFPDPEAFVSEVSRVLEPNGTFAFEDNVAPADDDLDAFINRVERLRDPTHVRSYRTNRWIELLEANEFVVEDVHHVRKTLEFDGWIDAQSVGDDRRGELESILLAAPPEATTAFEIDVEDGQVRSFANHKALIRARRLE</sequence>
<keyword evidence="2" id="KW-0808">Transferase</keyword>
<dbReference type="Gene3D" id="3.40.50.150">
    <property type="entry name" value="Vaccinia Virus protein VP39"/>
    <property type="match status" value="1"/>
</dbReference>
<keyword evidence="3" id="KW-1185">Reference proteome</keyword>
<dbReference type="GeneID" id="32893247"/>
<dbReference type="Pfam" id="PF08241">
    <property type="entry name" value="Methyltransf_11"/>
    <property type="match status" value="1"/>
</dbReference>
<gene>
    <name evidence="2" type="ORF">B1756_04175</name>
</gene>
<evidence type="ECO:0000259" key="1">
    <source>
        <dbReference type="Pfam" id="PF08241"/>
    </source>
</evidence>
<proteinExistence type="predicted"/>
<name>A0A2Z2HPQ9_9EURY</name>
<protein>
    <submittedName>
        <fullName evidence="2">SAM-dependent methyltransferase</fullName>
    </submittedName>
</protein>
<dbReference type="InterPro" id="IPR029063">
    <property type="entry name" value="SAM-dependent_MTases_sf"/>
</dbReference>
<dbReference type="AlphaFoldDB" id="A0A2Z2HPQ9"/>
<dbReference type="PANTHER" id="PTHR43591">
    <property type="entry name" value="METHYLTRANSFERASE"/>
    <property type="match status" value="1"/>
</dbReference>